<feature type="domain" description="Calcineurin-like phosphoesterase" evidence="8">
    <location>
        <begin position="38"/>
        <end position="216"/>
    </location>
</feature>
<evidence type="ECO:0000259" key="8">
    <source>
        <dbReference type="Pfam" id="PF00149"/>
    </source>
</evidence>
<reference evidence="10" key="1">
    <citation type="submission" date="2017-01" db="EMBL/GenBank/DDBJ databases">
        <authorList>
            <person name="Varghese N."/>
            <person name="Submissions S."/>
        </authorList>
    </citation>
    <scope>NUCLEOTIDE SEQUENCE [LARGE SCALE GENOMIC DNA]</scope>
    <source>
        <strain evidence="10">CGMCC 1.7737</strain>
    </source>
</reference>
<dbReference type="GO" id="GO:0008758">
    <property type="term" value="F:UDP-2,3-diacylglucosamine hydrolase activity"/>
    <property type="evidence" value="ECO:0007669"/>
    <property type="project" value="TreeGrafter"/>
</dbReference>
<dbReference type="GO" id="GO:0046872">
    <property type="term" value="F:metal ion binding"/>
    <property type="evidence" value="ECO:0007669"/>
    <property type="project" value="UniProtKB-KW"/>
</dbReference>
<dbReference type="GO" id="GO:0009245">
    <property type="term" value="P:lipid A biosynthetic process"/>
    <property type="evidence" value="ECO:0007669"/>
    <property type="project" value="TreeGrafter"/>
</dbReference>
<feature type="transmembrane region" description="Helical" evidence="7">
    <location>
        <begin position="295"/>
        <end position="318"/>
    </location>
</feature>
<evidence type="ECO:0000256" key="7">
    <source>
        <dbReference type="SAM" id="Phobius"/>
    </source>
</evidence>
<protein>
    <submittedName>
        <fullName evidence="9">Putative phosphoesterase</fullName>
    </submittedName>
</protein>
<proteinExistence type="predicted"/>
<keyword evidence="2" id="KW-0997">Cell inner membrane</keyword>
<organism evidence="9 10">
    <name type="scientific">Haladaptatus litoreus</name>
    <dbReference type="NCBI Taxonomy" id="553468"/>
    <lineage>
        <taxon>Archaea</taxon>
        <taxon>Methanobacteriati</taxon>
        <taxon>Methanobacteriota</taxon>
        <taxon>Stenosarchaea group</taxon>
        <taxon>Halobacteria</taxon>
        <taxon>Halobacteriales</taxon>
        <taxon>Haladaptataceae</taxon>
        <taxon>Haladaptatus</taxon>
    </lineage>
</organism>
<keyword evidence="1" id="KW-1003">Cell membrane</keyword>
<evidence type="ECO:0000256" key="6">
    <source>
        <dbReference type="SAM" id="MobiDB-lite"/>
    </source>
</evidence>
<evidence type="ECO:0000256" key="1">
    <source>
        <dbReference type="ARBA" id="ARBA00022475"/>
    </source>
</evidence>
<keyword evidence="7" id="KW-0812">Transmembrane</keyword>
<keyword evidence="7" id="KW-1133">Transmembrane helix</keyword>
<keyword evidence="10" id="KW-1185">Reference proteome</keyword>
<accession>A0A1N6UMX9</accession>
<sequence length="473" mass="53873">MLVRRVGGRSGARTATFAEAPLEWDGVFLAGSMADVYYFVSDLHVGGDEQLQKCEFETEFVEFLQTLESADEDAELIILGDAFGLWEFTETNGIAKFDELVNHHPKLFEQLRETGESIDITLIPGNHDAELAGYTEYIERLREFNVILDPTLSLVRTVAERKIWIEHGMQQDAHNRMPDFGNPRANPLGYFVNRHITSKAGQLSGRGRYNWLKDIQSLTPLEEIPDWIASNYFYREMSPFLRYAALPFLLLFNVSFIYLVVLLIGDSGLFGANAATRVTAEILRDLGFVGSLIEFVFFVNLVVVSLLFVISIPLYFFIRDARKTLERFDLVRSDEPTENPDAPYVKAAKNVFEEYPDVAAFIYGHTHRVSLTPVGERVIINTGTWLKRLHRTPTWVGLLPPVYYPSFQLNYFRIGEEDGNVVVEYHTIEKDAPNELTLLQRLLSRKPKSDPKIPDRTVIEGSEKTVVESTSEE</sequence>
<evidence type="ECO:0000313" key="10">
    <source>
        <dbReference type="Proteomes" id="UP000186914"/>
    </source>
</evidence>
<dbReference type="InterPro" id="IPR004843">
    <property type="entry name" value="Calcineurin-like_PHP"/>
</dbReference>
<dbReference type="Proteomes" id="UP000186914">
    <property type="component" value="Unassembled WGS sequence"/>
</dbReference>
<dbReference type="GO" id="GO:0016020">
    <property type="term" value="C:membrane"/>
    <property type="evidence" value="ECO:0007669"/>
    <property type="project" value="GOC"/>
</dbReference>
<dbReference type="Gene3D" id="3.60.21.10">
    <property type="match status" value="1"/>
</dbReference>
<name>A0A1N6UMX9_9EURY</name>
<evidence type="ECO:0000256" key="2">
    <source>
        <dbReference type="ARBA" id="ARBA00022519"/>
    </source>
</evidence>
<evidence type="ECO:0000313" key="9">
    <source>
        <dbReference type="EMBL" id="SIQ66985.1"/>
    </source>
</evidence>
<dbReference type="AlphaFoldDB" id="A0A1N6UMX9"/>
<evidence type="ECO:0000256" key="4">
    <source>
        <dbReference type="ARBA" id="ARBA00023136"/>
    </source>
</evidence>
<keyword evidence="3" id="KW-0479">Metal-binding</keyword>
<feature type="compositionally biased region" description="Basic and acidic residues" evidence="6">
    <location>
        <begin position="447"/>
        <end position="466"/>
    </location>
</feature>
<dbReference type="PANTHER" id="PTHR34990">
    <property type="entry name" value="UDP-2,3-DIACYLGLUCOSAMINE HYDROLASE-RELATED"/>
    <property type="match status" value="1"/>
</dbReference>
<dbReference type="EMBL" id="FTNO01000001">
    <property type="protein sequence ID" value="SIQ66985.1"/>
    <property type="molecule type" value="Genomic_DNA"/>
</dbReference>
<dbReference type="Pfam" id="PF00149">
    <property type="entry name" value="Metallophos"/>
    <property type="match status" value="1"/>
</dbReference>
<gene>
    <name evidence="9" type="ORF">SAMN05421858_0023</name>
</gene>
<evidence type="ECO:0000256" key="3">
    <source>
        <dbReference type="ARBA" id="ARBA00022723"/>
    </source>
</evidence>
<dbReference type="InterPro" id="IPR029052">
    <property type="entry name" value="Metallo-depent_PP-like"/>
</dbReference>
<feature type="region of interest" description="Disordered" evidence="6">
    <location>
        <begin position="447"/>
        <end position="473"/>
    </location>
</feature>
<feature type="transmembrane region" description="Helical" evidence="7">
    <location>
        <begin position="240"/>
        <end position="264"/>
    </location>
</feature>
<dbReference type="InterPro" id="IPR043461">
    <property type="entry name" value="LpxH-like"/>
</dbReference>
<keyword evidence="5" id="KW-0464">Manganese</keyword>
<dbReference type="SUPFAM" id="SSF56300">
    <property type="entry name" value="Metallo-dependent phosphatases"/>
    <property type="match status" value="1"/>
</dbReference>
<keyword evidence="4 7" id="KW-0472">Membrane</keyword>
<evidence type="ECO:0000256" key="5">
    <source>
        <dbReference type="ARBA" id="ARBA00023211"/>
    </source>
</evidence>